<dbReference type="Proteomes" id="UP000712281">
    <property type="component" value="Unassembled WGS sequence"/>
</dbReference>
<sequence>MPLEGSTANDLIPALQSKAEATHDVPSGPSHASEVCSGNPMIITSSSSSQSLYEKPVDPLNSVTTFTTLIDSQYTPIDTPIMESTPSNIIINEVLESIVVDLVTTTPNHCAFESPSRFTVLGDDNEVEIEPPSSLSLTRGGRESKPPFKNQNMEWQTVRGKEKCGRGSYH</sequence>
<reference evidence="2" key="1">
    <citation type="submission" date="2019-12" db="EMBL/GenBank/DDBJ databases">
        <title>Genome sequencing and annotation of Brassica cretica.</title>
        <authorList>
            <person name="Studholme D.J."/>
            <person name="Sarris P.F."/>
        </authorList>
    </citation>
    <scope>NUCLEOTIDE SEQUENCE</scope>
    <source>
        <strain evidence="3">PFS-001/15</strain>
        <strain evidence="2">PFS-102/07</strain>
        <tissue evidence="2">Leaf</tissue>
    </source>
</reference>
<dbReference type="OrthoDB" id="1078159at2759"/>
<evidence type="ECO:0000256" key="1">
    <source>
        <dbReference type="SAM" id="MobiDB-lite"/>
    </source>
</evidence>
<feature type="region of interest" description="Disordered" evidence="1">
    <location>
        <begin position="19"/>
        <end position="41"/>
    </location>
</feature>
<dbReference type="EMBL" id="QGKY02001925">
    <property type="protein sequence ID" value="KAF2545749.1"/>
    <property type="molecule type" value="Genomic_DNA"/>
</dbReference>
<comment type="caution">
    <text evidence="2">The sequence shown here is derived from an EMBL/GenBank/DDBJ whole genome shotgun (WGS) entry which is preliminary data.</text>
</comment>
<dbReference type="AlphaFoldDB" id="A0A8S9GJQ3"/>
<feature type="compositionally biased region" description="Basic and acidic residues" evidence="1">
    <location>
        <begin position="159"/>
        <end position="170"/>
    </location>
</feature>
<evidence type="ECO:0000313" key="2">
    <source>
        <dbReference type="EMBL" id="KAF2545749.1"/>
    </source>
</evidence>
<feature type="region of interest" description="Disordered" evidence="1">
    <location>
        <begin position="129"/>
        <end position="170"/>
    </location>
</feature>
<evidence type="ECO:0000313" key="3">
    <source>
        <dbReference type="EMBL" id="KAF2558853.1"/>
    </source>
</evidence>
<dbReference type="EMBL" id="QGKW02001940">
    <property type="protein sequence ID" value="KAF2558853.1"/>
    <property type="molecule type" value="Genomic_DNA"/>
</dbReference>
<gene>
    <name evidence="3" type="ORF">F2Q68_00017172</name>
    <name evidence="2" type="ORF">F2Q70_00022887</name>
</gene>
<name>A0A8S9GJQ3_BRACR</name>
<proteinExistence type="predicted"/>
<organism evidence="2">
    <name type="scientific">Brassica cretica</name>
    <name type="common">Mustard</name>
    <dbReference type="NCBI Taxonomy" id="69181"/>
    <lineage>
        <taxon>Eukaryota</taxon>
        <taxon>Viridiplantae</taxon>
        <taxon>Streptophyta</taxon>
        <taxon>Embryophyta</taxon>
        <taxon>Tracheophyta</taxon>
        <taxon>Spermatophyta</taxon>
        <taxon>Magnoliopsida</taxon>
        <taxon>eudicotyledons</taxon>
        <taxon>Gunneridae</taxon>
        <taxon>Pentapetalae</taxon>
        <taxon>rosids</taxon>
        <taxon>malvids</taxon>
        <taxon>Brassicales</taxon>
        <taxon>Brassicaceae</taxon>
        <taxon>Brassiceae</taxon>
        <taxon>Brassica</taxon>
    </lineage>
</organism>
<accession>A0A8S9GJQ3</accession>
<protein>
    <submittedName>
        <fullName evidence="2">Uncharacterized protein</fullName>
    </submittedName>
</protein>